<gene>
    <name evidence="5" type="ORF">PDM28_17095</name>
</gene>
<evidence type="ECO:0000259" key="3">
    <source>
        <dbReference type="Pfam" id="PF06742"/>
    </source>
</evidence>
<dbReference type="Pfam" id="PF06742">
    <property type="entry name" value="DUF1214"/>
    <property type="match status" value="1"/>
</dbReference>
<feature type="region of interest" description="Disordered" evidence="1">
    <location>
        <begin position="38"/>
        <end position="62"/>
    </location>
</feature>
<proteinExistence type="predicted"/>
<dbReference type="RefSeq" id="WP_311182958.1">
    <property type="nucleotide sequence ID" value="NZ_CP115543.1"/>
</dbReference>
<accession>A0ABY9YCE3</accession>
<dbReference type="PANTHER" id="PTHR36509">
    <property type="entry name" value="BLL3101 PROTEIN"/>
    <property type="match status" value="1"/>
</dbReference>
<dbReference type="InterPro" id="IPR010679">
    <property type="entry name" value="DUF1254"/>
</dbReference>
<feature type="domain" description="DUF1214" evidence="3">
    <location>
        <begin position="279"/>
        <end position="362"/>
    </location>
</feature>
<dbReference type="InterPro" id="IPR037049">
    <property type="entry name" value="DUF1214_C_sf"/>
</dbReference>
<evidence type="ECO:0000313" key="6">
    <source>
        <dbReference type="Proteomes" id="UP001305421"/>
    </source>
</evidence>
<evidence type="ECO:0000256" key="1">
    <source>
        <dbReference type="SAM" id="MobiDB-lite"/>
    </source>
</evidence>
<reference evidence="5 6" key="1">
    <citation type="submission" date="2022-12" db="EMBL/GenBank/DDBJ databases">
        <title>Two new species, Stenotrophomonas aracearum and Stenotrophomonas oahuensis, isolated from Anthurium (Araceae family) in Hawaii.</title>
        <authorList>
            <person name="Chunag S.C."/>
            <person name="Dobhal S."/>
            <person name="Alvarez A."/>
            <person name="Arif M."/>
        </authorList>
    </citation>
    <scope>NUCLEOTIDE SEQUENCE [LARGE SCALE GENOMIC DNA]</scope>
    <source>
        <strain evidence="5 6">A5588</strain>
    </source>
</reference>
<feature type="signal peptide" evidence="2">
    <location>
        <begin position="1"/>
        <end position="21"/>
    </location>
</feature>
<dbReference type="InterPro" id="IPR010621">
    <property type="entry name" value="DUF1214"/>
</dbReference>
<evidence type="ECO:0000256" key="2">
    <source>
        <dbReference type="SAM" id="SignalP"/>
    </source>
</evidence>
<evidence type="ECO:0000313" key="5">
    <source>
        <dbReference type="EMBL" id="WNH48360.1"/>
    </source>
</evidence>
<dbReference type="Pfam" id="PF06863">
    <property type="entry name" value="DUF1254"/>
    <property type="match status" value="1"/>
</dbReference>
<dbReference type="InterPro" id="IPR037050">
    <property type="entry name" value="DUF1254_sf"/>
</dbReference>
<name>A0ABY9YCE3_9GAMM</name>
<dbReference type="Gene3D" id="2.60.40.1610">
    <property type="entry name" value="Domain of unknown function DUF1254"/>
    <property type="match status" value="1"/>
</dbReference>
<dbReference type="SUPFAM" id="SSF160935">
    <property type="entry name" value="VPA0735-like"/>
    <property type="match status" value="1"/>
</dbReference>
<keyword evidence="6" id="KW-1185">Reference proteome</keyword>
<dbReference type="Gene3D" id="2.60.120.600">
    <property type="entry name" value="Domain of unknown function DUF1214, C-terminal domain"/>
    <property type="match status" value="1"/>
</dbReference>
<dbReference type="Proteomes" id="UP001305421">
    <property type="component" value="Chromosome"/>
</dbReference>
<feature type="domain" description="DUF1254" evidence="4">
    <location>
        <begin position="93"/>
        <end position="203"/>
    </location>
</feature>
<protein>
    <submittedName>
        <fullName evidence="5">DUF1254 domain-containing protein</fullName>
    </submittedName>
</protein>
<feature type="chain" id="PRO_5046252012" evidence="2">
    <location>
        <begin position="22"/>
        <end position="379"/>
    </location>
</feature>
<dbReference type="PANTHER" id="PTHR36509:SF2">
    <property type="entry name" value="BLL3101 PROTEIN"/>
    <property type="match status" value="1"/>
</dbReference>
<evidence type="ECO:0000259" key="4">
    <source>
        <dbReference type="Pfam" id="PF06863"/>
    </source>
</evidence>
<keyword evidence="2" id="KW-0732">Signal</keyword>
<dbReference type="EMBL" id="CP115543">
    <property type="protein sequence ID" value="WNH48360.1"/>
    <property type="molecule type" value="Genomic_DNA"/>
</dbReference>
<sequence>MRVTASRNSHVVLLSTALALAVSVAACKREPDPVAPVAAEAPADASAPSTAPAAAPVERAAQPGGVTVTADNFVRAESDRYLASVVKDGGLGKLVHRREPASIDNQTVVRLNRDTLYSSGVFDLDAGPVTITLPDAGDRFMSMQVIDEDQYTTQVNYKPGAYTLSRGKDGTRYVIVALRTLVDPNNPDDVTQVHALQDAIKVQQASPGSFEVPQWDAASQDTVRNALLTLAETLPDTRHMFGTRDTVDPVRRLIGAASAWGGNPDADAMYLNVTPPNNDGKTVYRLHVADVPVDGFWSVSLYNAKGYFEKNAQDAYTLNNLTAKKNADGSVDIQFGGCDGQVPNCLPTMAGWNYLVRLYRPRAEILDGRWTFPEAVAVQ</sequence>
<organism evidence="5 6">
    <name type="scientific">Stenotrophomonas aracearum</name>
    <dbReference type="NCBI Taxonomy" id="3003272"/>
    <lineage>
        <taxon>Bacteria</taxon>
        <taxon>Pseudomonadati</taxon>
        <taxon>Pseudomonadota</taxon>
        <taxon>Gammaproteobacteria</taxon>
        <taxon>Lysobacterales</taxon>
        <taxon>Lysobacteraceae</taxon>
        <taxon>Stenotrophomonas</taxon>
    </lineage>
</organism>
<dbReference type="PROSITE" id="PS51257">
    <property type="entry name" value="PROKAR_LIPOPROTEIN"/>
    <property type="match status" value="1"/>
</dbReference>